<dbReference type="InterPro" id="IPR008035">
    <property type="entry name" value="Pro_3_hydrox_C"/>
</dbReference>
<evidence type="ECO:0000313" key="3">
    <source>
        <dbReference type="EMBL" id="MFK2853139.1"/>
    </source>
</evidence>
<keyword evidence="4" id="KW-1185">Reference proteome</keyword>
<dbReference type="Gene3D" id="1.10.1720.10">
    <property type="entry name" value="L-proline 3-hydroxylase, C-terminal domain"/>
    <property type="match status" value="1"/>
</dbReference>
<evidence type="ECO:0000259" key="2">
    <source>
        <dbReference type="Pfam" id="PF05373"/>
    </source>
</evidence>
<dbReference type="SUPFAM" id="SSF51197">
    <property type="entry name" value="Clavaminate synthase-like"/>
    <property type="match status" value="1"/>
</dbReference>
<dbReference type="Proteomes" id="UP001620409">
    <property type="component" value="Unassembled WGS sequence"/>
</dbReference>
<dbReference type="Pfam" id="PF05373">
    <property type="entry name" value="Pro_3_hydrox_C"/>
    <property type="match status" value="1"/>
</dbReference>
<comment type="caution">
    <text evidence="3">The sequence shown here is derived from an EMBL/GenBank/DDBJ whole genome shotgun (WGS) entry which is preliminary data.</text>
</comment>
<dbReference type="InterPro" id="IPR027443">
    <property type="entry name" value="IPNS-like_sf"/>
</dbReference>
<name>A0ABW8IEA6_9GAMM</name>
<feature type="domain" description="Aspartyl/asparaginy/proline hydroxylase" evidence="1">
    <location>
        <begin position="17"/>
        <end position="172"/>
    </location>
</feature>
<organism evidence="3 4">
    <name type="scientific">Dyella humi</name>
    <dbReference type="NCBI Taxonomy" id="1770547"/>
    <lineage>
        <taxon>Bacteria</taxon>
        <taxon>Pseudomonadati</taxon>
        <taxon>Pseudomonadota</taxon>
        <taxon>Gammaproteobacteria</taxon>
        <taxon>Lysobacterales</taxon>
        <taxon>Rhodanobacteraceae</taxon>
        <taxon>Dyella</taxon>
    </lineage>
</organism>
<protein>
    <submittedName>
        <fullName evidence="3">Aspartyl/asparaginyl beta-hydroxylase domain-containing protein</fullName>
    </submittedName>
</protein>
<feature type="domain" description="L-proline 3-hydroxylase C-terminal" evidence="2">
    <location>
        <begin position="200"/>
        <end position="281"/>
    </location>
</feature>
<dbReference type="Pfam" id="PF05118">
    <property type="entry name" value="Asp_Arg_Hydrox"/>
    <property type="match status" value="1"/>
</dbReference>
<gene>
    <name evidence="3" type="ORF">ISP18_00840</name>
</gene>
<dbReference type="Gene3D" id="2.60.120.330">
    <property type="entry name" value="B-lactam Antibiotic, Isopenicillin N Synthase, Chain"/>
    <property type="match status" value="1"/>
</dbReference>
<evidence type="ECO:0000313" key="4">
    <source>
        <dbReference type="Proteomes" id="UP001620409"/>
    </source>
</evidence>
<dbReference type="InterPro" id="IPR037037">
    <property type="entry name" value="Pro_3_hydrox_C_sf"/>
</dbReference>
<accession>A0ABW8IEA6</accession>
<evidence type="ECO:0000259" key="1">
    <source>
        <dbReference type="Pfam" id="PF05118"/>
    </source>
</evidence>
<proteinExistence type="predicted"/>
<dbReference type="RefSeq" id="WP_380015930.1">
    <property type="nucleotide sequence ID" value="NZ_JADIKI010000020.1"/>
</dbReference>
<reference evidence="3 4" key="1">
    <citation type="submission" date="2020-10" db="EMBL/GenBank/DDBJ databases">
        <title>Phylogeny of dyella-like bacteria.</title>
        <authorList>
            <person name="Fu J."/>
        </authorList>
    </citation>
    <scope>NUCLEOTIDE SEQUENCE [LARGE SCALE GENOMIC DNA]</scope>
    <source>
        <strain evidence="3 4">DHG40</strain>
    </source>
</reference>
<sequence length="287" mass="33220">MASRIIGTIDLSEYTIMDDLNYLNSVVKVAEEYDEFCQGYWQNLSLMNASGEAHDSLYRNSKIILPTHHLKKCTEISRIIQDNFELTGLKMVRTRNLIDGMVIPHKDFVELNKDYNYLRLMIPLQENSQCFNSDEFGVFQMRPGEIWILDAAISHAAINFSTNSRIFLCLDYAFSVENKNLNIFNKSAKILMENRHIYINRKPMNESDQDHIIEGLSKIISSFTLRDLLFAVSKYHFVYHVPVTAGFDWLKKAAIIAGDEESHNKINKLSRYLIEARELGERFSLTS</sequence>
<dbReference type="EMBL" id="JADIKI010000020">
    <property type="protein sequence ID" value="MFK2853139.1"/>
    <property type="molecule type" value="Genomic_DNA"/>
</dbReference>
<dbReference type="InterPro" id="IPR007803">
    <property type="entry name" value="Asp/Arg/Pro-Hydrxlase"/>
</dbReference>